<evidence type="ECO:0000256" key="1">
    <source>
        <dbReference type="ARBA" id="ARBA00004328"/>
    </source>
</evidence>
<evidence type="ECO:0000259" key="4">
    <source>
        <dbReference type="Pfam" id="PF03906"/>
    </source>
</evidence>
<protein>
    <submittedName>
        <fullName evidence="5">Tail fiber protein</fullName>
    </submittedName>
</protein>
<accession>A0A1B1IW28</accession>
<comment type="subcellular location">
    <subcellularLocation>
        <location evidence="1">Virion</location>
    </subcellularLocation>
</comment>
<reference evidence="5 6" key="1">
    <citation type="submission" date="2015-11" db="EMBL/GenBank/DDBJ databases">
        <title>Genomes of Abundant and Widespread Viruses from the Deep Ocean.</title>
        <authorList>
            <person name="Mizuno C.M."/>
            <person name="Ghai R."/>
            <person name="Saghai A."/>
            <person name="Lopez-Garcia P."/>
            <person name="Rodriguez-Valera F."/>
        </authorList>
    </citation>
    <scope>NUCLEOTIDE SEQUENCE [LARGE SCALE GENOMIC DNA]</scope>
</reference>
<dbReference type="KEGG" id="vg:55002053"/>
<organism evidence="5 6">
    <name type="scientific">uncultured phage_Deep1-GF2-KM23-C739</name>
    <dbReference type="NCBI Taxonomy" id="2740798"/>
    <lineage>
        <taxon>Viruses</taxon>
        <taxon>Duplodnaviria</taxon>
        <taxon>Heunggongvirae</taxon>
        <taxon>Uroviricota</taxon>
        <taxon>Caudoviricetes</taxon>
        <taxon>Autographivirales</taxon>
        <taxon>Chosvirus</taxon>
        <taxon>Chosvirus KM23C739</taxon>
    </lineage>
</organism>
<evidence type="ECO:0000256" key="3">
    <source>
        <dbReference type="ARBA" id="ARBA00022844"/>
    </source>
</evidence>
<dbReference type="RefSeq" id="YP_009811030.1">
    <property type="nucleotide sequence ID" value="NC_048050.1"/>
</dbReference>
<keyword evidence="6" id="KW-1185">Reference proteome</keyword>
<name>A0A1B1IW28_9CAUD</name>
<sequence length="378" mass="38615">MAYQARVSYTANGSTDTFSFSFSYIASSHVKAYVDGVEDTSITFPTTASVTLSSTPSSGAIVLIKRVTPIDTRLVDFQDGSVLSATDLDKSADQNFFVAQETSDEAQSHLGTSDATNQYDAGASGSNLRITNVADPTGNQDAATKYYLENTWLSSSDKTNLTTVAGISGNITTVAGISSDVTAVAGDATDIGVVAGKATEIGLLGTADAVSDLNTLGTADVVSDLNTLATASNVTNMNTLAGISANITTVAGISGNVTTVAGDTTNIGTVATNIADVNTFANRYRISTNDPSTSLDAGDLAYVSSANALKYYDGSSWNAITTDTDVKVGVSSNDTTAGYLNGKLVAGTSVTFTENNDGSNETLTINATDPTALAIALG</sequence>
<feature type="domain" description="Bacteriophage T7 tail fibre protein-like N-terminal" evidence="4">
    <location>
        <begin position="3"/>
        <end position="113"/>
    </location>
</feature>
<dbReference type="EMBL" id="KT997847">
    <property type="protein sequence ID" value="ANS05516.1"/>
    <property type="molecule type" value="Genomic_DNA"/>
</dbReference>
<keyword evidence="2" id="KW-1227">Viral tail protein</keyword>
<dbReference type="Proteomes" id="UP000505242">
    <property type="component" value="Genome"/>
</dbReference>
<evidence type="ECO:0000256" key="2">
    <source>
        <dbReference type="ARBA" id="ARBA00022732"/>
    </source>
</evidence>
<evidence type="ECO:0000313" key="5">
    <source>
        <dbReference type="EMBL" id="ANS05516.1"/>
    </source>
</evidence>
<dbReference type="Pfam" id="PF03906">
    <property type="entry name" value="Phage_T7_tail"/>
    <property type="match status" value="1"/>
</dbReference>
<dbReference type="InterPro" id="IPR005604">
    <property type="entry name" value="Phage_T7_tail_fibre-like_N"/>
</dbReference>
<proteinExistence type="predicted"/>
<keyword evidence="3" id="KW-0946">Virion</keyword>
<dbReference type="GeneID" id="55002053"/>
<evidence type="ECO:0000313" key="6">
    <source>
        <dbReference type="Proteomes" id="UP000505242"/>
    </source>
</evidence>
<dbReference type="GO" id="GO:0098015">
    <property type="term" value="C:virus tail"/>
    <property type="evidence" value="ECO:0007669"/>
    <property type="project" value="UniProtKB-KW"/>
</dbReference>